<evidence type="ECO:0000313" key="4">
    <source>
        <dbReference type="EMBL" id="PWV98370.1"/>
    </source>
</evidence>
<dbReference type="AlphaFoldDB" id="A0A2V2YPD9"/>
<evidence type="ECO:0000256" key="1">
    <source>
        <dbReference type="ARBA" id="ARBA00006068"/>
    </source>
</evidence>
<keyword evidence="5" id="KW-1185">Reference proteome</keyword>
<dbReference type="NCBIfam" id="TIGR00350">
    <property type="entry name" value="lytR_cpsA_psr"/>
    <property type="match status" value="1"/>
</dbReference>
<dbReference type="PANTHER" id="PTHR33392:SF6">
    <property type="entry name" value="POLYISOPRENYL-TEICHOIC ACID--PEPTIDOGLYCAN TEICHOIC ACID TRANSFERASE TAGU"/>
    <property type="match status" value="1"/>
</dbReference>
<dbReference type="InterPro" id="IPR050922">
    <property type="entry name" value="LytR/CpsA/Psr_CW_biosynth"/>
</dbReference>
<keyword evidence="2" id="KW-0812">Transmembrane</keyword>
<keyword evidence="2" id="KW-0472">Membrane</keyword>
<dbReference type="OrthoDB" id="27330at2"/>
<reference evidence="4 5" key="1">
    <citation type="submission" date="2018-05" db="EMBL/GenBank/DDBJ databases">
        <title>Genomic Encyclopedia of Type Strains, Phase III (KMG-III): the genomes of soil and plant-associated and newly described type strains.</title>
        <authorList>
            <person name="Whitman W."/>
        </authorList>
    </citation>
    <scope>NUCLEOTIDE SEQUENCE [LARGE SCALE GENOMIC DNA]</scope>
    <source>
        <strain evidence="4 5">CECT 5696</strain>
    </source>
</reference>
<dbReference type="InterPro" id="IPR004474">
    <property type="entry name" value="LytR_CpsA_psr"/>
</dbReference>
<proteinExistence type="inferred from homology"/>
<dbReference type="Gene3D" id="3.40.630.190">
    <property type="entry name" value="LCP protein"/>
    <property type="match status" value="1"/>
</dbReference>
<accession>A0A2V2YPD9</accession>
<evidence type="ECO:0000256" key="2">
    <source>
        <dbReference type="SAM" id="Phobius"/>
    </source>
</evidence>
<protein>
    <submittedName>
        <fullName evidence="4">LytR family transcriptional attenuator</fullName>
    </submittedName>
</protein>
<evidence type="ECO:0000313" key="5">
    <source>
        <dbReference type="Proteomes" id="UP000246635"/>
    </source>
</evidence>
<evidence type="ECO:0000259" key="3">
    <source>
        <dbReference type="Pfam" id="PF03816"/>
    </source>
</evidence>
<gene>
    <name evidence="4" type="ORF">DFQ01_1184</name>
</gene>
<dbReference type="Proteomes" id="UP000246635">
    <property type="component" value="Unassembled WGS sequence"/>
</dbReference>
<feature type="domain" description="Cell envelope-related transcriptional attenuator" evidence="3">
    <location>
        <begin position="98"/>
        <end position="245"/>
    </location>
</feature>
<organism evidence="4 5">
    <name type="scientific">Paenibacillus cellulosilyticus</name>
    <dbReference type="NCBI Taxonomy" id="375489"/>
    <lineage>
        <taxon>Bacteria</taxon>
        <taxon>Bacillati</taxon>
        <taxon>Bacillota</taxon>
        <taxon>Bacilli</taxon>
        <taxon>Bacillales</taxon>
        <taxon>Paenibacillaceae</taxon>
        <taxon>Paenibacillus</taxon>
    </lineage>
</organism>
<keyword evidence="2" id="KW-1133">Transmembrane helix</keyword>
<dbReference type="EMBL" id="QGTQ01000018">
    <property type="protein sequence ID" value="PWV98370.1"/>
    <property type="molecule type" value="Genomic_DNA"/>
</dbReference>
<dbReference type="Pfam" id="PF03816">
    <property type="entry name" value="LytR_cpsA_psr"/>
    <property type="match status" value="1"/>
</dbReference>
<feature type="transmembrane region" description="Helical" evidence="2">
    <location>
        <begin position="21"/>
        <end position="39"/>
    </location>
</feature>
<name>A0A2V2YPD9_9BACL</name>
<dbReference type="PANTHER" id="PTHR33392">
    <property type="entry name" value="POLYISOPRENYL-TEICHOIC ACID--PEPTIDOGLYCAN TEICHOIC ACID TRANSFERASE TAGU"/>
    <property type="match status" value="1"/>
</dbReference>
<comment type="similarity">
    <text evidence="1">Belongs to the LytR/CpsA/Psr (LCP) family.</text>
</comment>
<sequence length="338" mass="38186">MGNNKGQLKRAKRKKRRGRPLLLVLGIVLVLAAGSGLLFKKQLALFAFHAFFENNIKSTLEDSYVPVDEADEQTEDQADEPFSLLLIGTDQRESEPARSDTLIFSVVRPKDNRMLLLSIPRDSYATIVGYKGDVKSKINSAYAHGGVSMTINTVENLLDQQIQYYATVNFKGLINIVDTLGGVELPITKDIVNKQKDHEKFTIEANKPIYSGEEALNYVRYREDSDFNRTARQREFIGQLFNRIKTFSNMTKIDDVIRIGGDNLQTNMKPDKIIDLAESTFKASPQITSYMLKGKDAMKSGIYYYILDEDDVKFANEVIGKWLNPDTNVMDLSIEEAS</sequence>
<dbReference type="RefSeq" id="WP_110045589.1">
    <property type="nucleotide sequence ID" value="NZ_CP054609.1"/>
</dbReference>
<comment type="caution">
    <text evidence="4">The sequence shown here is derived from an EMBL/GenBank/DDBJ whole genome shotgun (WGS) entry which is preliminary data.</text>
</comment>